<dbReference type="PROSITE" id="PS50893">
    <property type="entry name" value="ABC_TRANSPORTER_2"/>
    <property type="match status" value="1"/>
</dbReference>
<name>A0A939MN63_9MICO</name>
<dbReference type="RefSeq" id="WP_208097278.1">
    <property type="nucleotide sequence ID" value="NZ_JAGDYM010000006.1"/>
</dbReference>
<evidence type="ECO:0000256" key="1">
    <source>
        <dbReference type="ARBA" id="ARBA00022448"/>
    </source>
</evidence>
<comment type="caution">
    <text evidence="5">The sequence shown here is derived from an EMBL/GenBank/DDBJ whole genome shotgun (WGS) entry which is preliminary data.</text>
</comment>
<keyword evidence="6" id="KW-1185">Reference proteome</keyword>
<feature type="domain" description="ABC transporter" evidence="4">
    <location>
        <begin position="22"/>
        <end position="269"/>
    </location>
</feature>
<dbReference type="InterPro" id="IPR032823">
    <property type="entry name" value="BCA_ABC_TP_C"/>
</dbReference>
<evidence type="ECO:0000256" key="2">
    <source>
        <dbReference type="ARBA" id="ARBA00022741"/>
    </source>
</evidence>
<dbReference type="InterPro" id="IPR027417">
    <property type="entry name" value="P-loop_NTPase"/>
</dbReference>
<dbReference type="Pfam" id="PF00005">
    <property type="entry name" value="ABC_tran"/>
    <property type="match status" value="1"/>
</dbReference>
<keyword evidence="1" id="KW-0813">Transport</keyword>
<dbReference type="GO" id="GO:0005886">
    <property type="term" value="C:plasma membrane"/>
    <property type="evidence" value="ECO:0007669"/>
    <property type="project" value="TreeGrafter"/>
</dbReference>
<proteinExistence type="predicted"/>
<evidence type="ECO:0000313" key="5">
    <source>
        <dbReference type="EMBL" id="MBO1901536.1"/>
    </source>
</evidence>
<accession>A0A939MN63</accession>
<keyword evidence="3 5" id="KW-0067">ATP-binding</keyword>
<dbReference type="SUPFAM" id="SSF52540">
    <property type="entry name" value="P-loop containing nucleoside triphosphate hydrolases"/>
    <property type="match status" value="1"/>
</dbReference>
<dbReference type="EMBL" id="JAGDYM010000006">
    <property type="protein sequence ID" value="MBO1901536.1"/>
    <property type="molecule type" value="Genomic_DNA"/>
</dbReference>
<dbReference type="AlphaFoldDB" id="A0A939MN63"/>
<keyword evidence="2" id="KW-0547">Nucleotide-binding</keyword>
<dbReference type="InterPro" id="IPR003593">
    <property type="entry name" value="AAA+_ATPase"/>
</dbReference>
<dbReference type="InterPro" id="IPR051120">
    <property type="entry name" value="ABC_AA/LPS_Transport"/>
</dbReference>
<dbReference type="GO" id="GO:0016887">
    <property type="term" value="F:ATP hydrolysis activity"/>
    <property type="evidence" value="ECO:0007669"/>
    <property type="project" value="InterPro"/>
</dbReference>
<dbReference type="GO" id="GO:0005524">
    <property type="term" value="F:ATP binding"/>
    <property type="evidence" value="ECO:0007669"/>
    <property type="project" value="UniProtKB-KW"/>
</dbReference>
<gene>
    <name evidence="5" type="ORF">J4H92_06180</name>
</gene>
<evidence type="ECO:0000256" key="3">
    <source>
        <dbReference type="ARBA" id="ARBA00022840"/>
    </source>
</evidence>
<dbReference type="Pfam" id="PF12399">
    <property type="entry name" value="BCA_ABC_TP_C"/>
    <property type="match status" value="1"/>
</dbReference>
<dbReference type="PANTHER" id="PTHR45772">
    <property type="entry name" value="CONSERVED COMPONENT OF ABC TRANSPORTER FOR NATURAL AMINO ACIDS-RELATED"/>
    <property type="match status" value="1"/>
</dbReference>
<organism evidence="5 6">
    <name type="scientific">Leucobacter weissii</name>
    <dbReference type="NCBI Taxonomy" id="1983706"/>
    <lineage>
        <taxon>Bacteria</taxon>
        <taxon>Bacillati</taxon>
        <taxon>Actinomycetota</taxon>
        <taxon>Actinomycetes</taxon>
        <taxon>Micrococcales</taxon>
        <taxon>Microbacteriaceae</taxon>
        <taxon>Leucobacter</taxon>
    </lineage>
</organism>
<dbReference type="InterPro" id="IPR003439">
    <property type="entry name" value="ABC_transporter-like_ATP-bd"/>
</dbReference>
<protein>
    <submittedName>
        <fullName evidence="5">ABC transporter ATP-binding protein</fullName>
    </submittedName>
</protein>
<evidence type="ECO:0000313" key="6">
    <source>
        <dbReference type="Proteomes" id="UP000664382"/>
    </source>
</evidence>
<dbReference type="SMART" id="SM00382">
    <property type="entry name" value="AAA"/>
    <property type="match status" value="1"/>
</dbReference>
<dbReference type="Proteomes" id="UP000664382">
    <property type="component" value="Unassembled WGS sequence"/>
</dbReference>
<evidence type="ECO:0000259" key="4">
    <source>
        <dbReference type="PROSITE" id="PS50893"/>
    </source>
</evidence>
<sequence length="272" mass="28903">MEINGEFRRPERKLPDAADPALRIEAASISFGGIRALSEVSFSVPQSGFTAVIGPNGAGKTTLFNLICGFCRGAGEILKDGARIDPLPAHARAGLGIGRTFQTPTLIDGESALHNIMLGSNPLLSSGVFSSFFSMPKARREERRARERAEELLEHFGLGPVGSSPAGDLPHRQRRLIEIARSLAGDPTVLLLDEPAAGSHHSEAVIMLEQVAGYCAAQGIAVVLVEHNVQLVMQFAEDVVVLNFGELLAHGAPAVVKKDPRVISAYLGEEAA</sequence>
<dbReference type="Gene3D" id="3.40.50.300">
    <property type="entry name" value="P-loop containing nucleotide triphosphate hydrolases"/>
    <property type="match status" value="1"/>
</dbReference>
<reference evidence="5" key="1">
    <citation type="submission" date="2021-03" db="EMBL/GenBank/DDBJ databases">
        <title>Leucobacter chromiisoli sp. nov., isolated from chromium-containing soil of chemical plant.</title>
        <authorList>
            <person name="Xu Z."/>
        </authorList>
    </citation>
    <scope>NUCLEOTIDE SEQUENCE</scope>
    <source>
        <strain evidence="5">S27</strain>
    </source>
</reference>